<dbReference type="InParanoid" id="W2S7T4"/>
<dbReference type="InterPro" id="IPR003864">
    <property type="entry name" value="CSC1/OSCA1-like_7TM"/>
</dbReference>
<protein>
    <recommendedName>
        <fullName evidence="2">CSC1/OSCA1-like 7TM region domain-containing protein</fullName>
    </recommendedName>
</protein>
<dbReference type="eggNOG" id="KOG1134">
    <property type="taxonomic scope" value="Eukaryota"/>
</dbReference>
<dbReference type="Pfam" id="PF02714">
    <property type="entry name" value="RSN1_7TM"/>
    <property type="match status" value="1"/>
</dbReference>
<keyword evidence="1" id="KW-0812">Transmembrane</keyword>
<dbReference type="Proteomes" id="UP000030752">
    <property type="component" value="Unassembled WGS sequence"/>
</dbReference>
<dbReference type="VEuPathDB" id="FungiDB:HMPREF1541_10436"/>
<organism evidence="3 4">
    <name type="scientific">Cyphellophora europaea (strain CBS 101466)</name>
    <name type="common">Phialophora europaea</name>
    <dbReference type="NCBI Taxonomy" id="1220924"/>
    <lineage>
        <taxon>Eukaryota</taxon>
        <taxon>Fungi</taxon>
        <taxon>Dikarya</taxon>
        <taxon>Ascomycota</taxon>
        <taxon>Pezizomycotina</taxon>
        <taxon>Eurotiomycetes</taxon>
        <taxon>Chaetothyriomycetidae</taxon>
        <taxon>Chaetothyriales</taxon>
        <taxon>Cyphellophoraceae</taxon>
        <taxon>Cyphellophora</taxon>
    </lineage>
</organism>
<sequence length="779" mass="88254">MHQGVRGRRCEFRLCVSTFELTLARSHPQATGGQRLDPKRKPWPTQLQNLCHRLLGAWPQGTTVIDGIEPFFFDRFLRFQSVLFGSSAIIVTPVVALFNHYFGQAKDDLNPLDRLGWSSLSTTSPEPYWLYVVLTLAFAVFIQVMVGRELEQTLIQRSRLLRERLSDQSVTHFVQVEGLPQEYRDEGGIRDICGQLQSHLNYVVWLPRGDLLIRLSDRRRRCLHAIEHVEARFIARLVRYIREGQTVMLDQELTSRYQQHGSSWTSRWLSPCQSVMPYSCQRVAVLYEALLQLSREHQQAMQEVETCPTAAILALDSYRAAKLLCNFDGPAHDGRINLHYLGTSLSELLVPNIIQFDDRSKLFSEALNLGTILLVILSSVPMGAIGAVSQMNTVLPLLGRVSGLQMPASAIGLIQGALPQILTTILMQMMRGVLRALTNSRCCHSRAEAEITMQTWYFWFLFTQLFVTTSISTGLITIMSKMIKAGLWELPRTLAENLPRSGTYYLAYIPLQTALELASTTIRIPMLLRFYHWRSRWQPPRRVLEDVERRRVGNFLGEVYPFVTVVSVIVIIYALFSPLILPVASLCAVLSRIRFRYAQVYVGKATSPTNGELYLASLHSLFWGLLVMELTFIGLFLLKLASPNLKHDLPQLTTLLLLFYGTFRYRQHAGKKYSTVDPGFEAQGSPYPGDVAHNASTRRVDEELSRTWRGHNQPADDGVVWIAEDSKGVSDALVSFIQTRYSSLSNTVAVITNAHATVDMTGNINLHMAEEHEEKATHR</sequence>
<feature type="transmembrane region" description="Helical" evidence="1">
    <location>
        <begin position="552"/>
        <end position="576"/>
    </location>
</feature>
<dbReference type="GO" id="GO:0005886">
    <property type="term" value="C:plasma membrane"/>
    <property type="evidence" value="ECO:0007669"/>
    <property type="project" value="TreeGrafter"/>
</dbReference>
<feature type="transmembrane region" description="Helical" evidence="1">
    <location>
        <begin position="408"/>
        <end position="427"/>
    </location>
</feature>
<keyword evidence="1" id="KW-0472">Membrane</keyword>
<dbReference type="OrthoDB" id="4494408at2759"/>
<dbReference type="InterPro" id="IPR045122">
    <property type="entry name" value="Csc1-like"/>
</dbReference>
<proteinExistence type="predicted"/>
<feature type="transmembrane region" description="Helical" evidence="1">
    <location>
        <begin position="456"/>
        <end position="483"/>
    </location>
</feature>
<dbReference type="PANTHER" id="PTHR13018">
    <property type="entry name" value="PROBABLE MEMBRANE PROTEIN DUF221-RELATED"/>
    <property type="match status" value="1"/>
</dbReference>
<dbReference type="GeneID" id="19977775"/>
<evidence type="ECO:0000313" key="4">
    <source>
        <dbReference type="Proteomes" id="UP000030752"/>
    </source>
</evidence>
<evidence type="ECO:0000313" key="3">
    <source>
        <dbReference type="EMBL" id="ETN44766.1"/>
    </source>
</evidence>
<feature type="transmembrane region" description="Helical" evidence="1">
    <location>
        <begin position="82"/>
        <end position="102"/>
    </location>
</feature>
<dbReference type="PANTHER" id="PTHR13018:SF139">
    <property type="entry name" value="PHOSPHATE METABOLISM PROTEIN 7"/>
    <property type="match status" value="1"/>
</dbReference>
<name>W2S7T4_CYPE1</name>
<dbReference type="RefSeq" id="XP_008713329.1">
    <property type="nucleotide sequence ID" value="XM_008715107.1"/>
</dbReference>
<feature type="domain" description="CSC1/OSCA1-like 7TM region" evidence="2">
    <location>
        <begin position="368"/>
        <end position="636"/>
    </location>
</feature>
<dbReference type="AlphaFoldDB" id="W2S7T4"/>
<accession>W2S7T4</accession>
<feature type="transmembrane region" description="Helical" evidence="1">
    <location>
        <begin position="366"/>
        <end position="388"/>
    </location>
</feature>
<reference evidence="3 4" key="1">
    <citation type="submission" date="2013-03" db="EMBL/GenBank/DDBJ databases">
        <title>The Genome Sequence of Phialophora europaea CBS 101466.</title>
        <authorList>
            <consortium name="The Broad Institute Genomics Platform"/>
            <person name="Cuomo C."/>
            <person name="de Hoog S."/>
            <person name="Gorbushina A."/>
            <person name="Walker B."/>
            <person name="Young S.K."/>
            <person name="Zeng Q."/>
            <person name="Gargeya S."/>
            <person name="Fitzgerald M."/>
            <person name="Haas B."/>
            <person name="Abouelleil A."/>
            <person name="Allen A.W."/>
            <person name="Alvarado L."/>
            <person name="Arachchi H.M."/>
            <person name="Berlin A.M."/>
            <person name="Chapman S.B."/>
            <person name="Gainer-Dewar J."/>
            <person name="Goldberg J."/>
            <person name="Griggs A."/>
            <person name="Gujja S."/>
            <person name="Hansen M."/>
            <person name="Howarth C."/>
            <person name="Imamovic A."/>
            <person name="Ireland A."/>
            <person name="Larimer J."/>
            <person name="McCowan C."/>
            <person name="Murphy C."/>
            <person name="Pearson M."/>
            <person name="Poon T.W."/>
            <person name="Priest M."/>
            <person name="Roberts A."/>
            <person name="Saif S."/>
            <person name="Shea T."/>
            <person name="Sisk P."/>
            <person name="Sykes S."/>
            <person name="Wortman J."/>
            <person name="Nusbaum C."/>
            <person name="Birren B."/>
        </authorList>
    </citation>
    <scope>NUCLEOTIDE SEQUENCE [LARGE SCALE GENOMIC DNA]</scope>
    <source>
        <strain evidence="3 4">CBS 101466</strain>
    </source>
</reference>
<feature type="transmembrane region" description="Helical" evidence="1">
    <location>
        <begin position="503"/>
        <end position="531"/>
    </location>
</feature>
<evidence type="ECO:0000259" key="2">
    <source>
        <dbReference type="Pfam" id="PF02714"/>
    </source>
</evidence>
<dbReference type="HOGENOM" id="CLU_359413_0_0_1"/>
<feature type="transmembrane region" description="Helical" evidence="1">
    <location>
        <begin position="128"/>
        <end position="147"/>
    </location>
</feature>
<evidence type="ECO:0000256" key="1">
    <source>
        <dbReference type="SAM" id="Phobius"/>
    </source>
</evidence>
<dbReference type="GO" id="GO:0005227">
    <property type="term" value="F:calcium-activated cation channel activity"/>
    <property type="evidence" value="ECO:0007669"/>
    <property type="project" value="InterPro"/>
</dbReference>
<keyword evidence="1" id="KW-1133">Transmembrane helix</keyword>
<dbReference type="EMBL" id="KB822714">
    <property type="protein sequence ID" value="ETN44766.1"/>
    <property type="molecule type" value="Genomic_DNA"/>
</dbReference>
<gene>
    <name evidence="3" type="ORF">HMPREF1541_10436</name>
</gene>
<keyword evidence="4" id="KW-1185">Reference proteome</keyword>
<feature type="transmembrane region" description="Helical" evidence="1">
    <location>
        <begin position="620"/>
        <end position="638"/>
    </location>
</feature>